<proteinExistence type="predicted"/>
<dbReference type="GO" id="GO:0004540">
    <property type="term" value="F:RNA nuclease activity"/>
    <property type="evidence" value="ECO:0007669"/>
    <property type="project" value="InterPro"/>
</dbReference>
<accession>A0A8S9FY47</accession>
<name>A0A8S9FY47_BRACR</name>
<dbReference type="GO" id="GO:0005777">
    <property type="term" value="C:peroxisome"/>
    <property type="evidence" value="ECO:0007669"/>
    <property type="project" value="InterPro"/>
</dbReference>
<dbReference type="InterPro" id="IPR021139">
    <property type="entry name" value="NYN"/>
</dbReference>
<dbReference type="GO" id="GO:0010468">
    <property type="term" value="P:regulation of gene expression"/>
    <property type="evidence" value="ECO:0007669"/>
    <property type="project" value="InterPro"/>
</dbReference>
<dbReference type="AlphaFoldDB" id="A0A8S9FY47"/>
<organism evidence="2 3">
    <name type="scientific">Brassica cretica</name>
    <name type="common">Mustard</name>
    <dbReference type="NCBI Taxonomy" id="69181"/>
    <lineage>
        <taxon>Eukaryota</taxon>
        <taxon>Viridiplantae</taxon>
        <taxon>Streptophyta</taxon>
        <taxon>Embryophyta</taxon>
        <taxon>Tracheophyta</taxon>
        <taxon>Spermatophyta</taxon>
        <taxon>Magnoliopsida</taxon>
        <taxon>eudicotyledons</taxon>
        <taxon>Gunneridae</taxon>
        <taxon>Pentapetalae</taxon>
        <taxon>rosids</taxon>
        <taxon>malvids</taxon>
        <taxon>Brassicales</taxon>
        <taxon>Brassicaceae</taxon>
        <taxon>Brassiceae</taxon>
        <taxon>Brassica</taxon>
    </lineage>
</organism>
<gene>
    <name evidence="2" type="ORF">F2Q68_00022375</name>
</gene>
<evidence type="ECO:0000313" key="3">
    <source>
        <dbReference type="Proteomes" id="UP000712281"/>
    </source>
</evidence>
<dbReference type="PANTHER" id="PTHR14379">
    <property type="entry name" value="LIMKAIN B LKAP"/>
    <property type="match status" value="1"/>
</dbReference>
<evidence type="ECO:0000259" key="1">
    <source>
        <dbReference type="Pfam" id="PF01936"/>
    </source>
</evidence>
<dbReference type="EMBL" id="QGKW02002228">
    <property type="protein sequence ID" value="KAF2537326.1"/>
    <property type="molecule type" value="Genomic_DNA"/>
</dbReference>
<sequence>MMLAGGGGGDPPCSPEKDTIVWVDIENCGVPSDLNSTELYGLIEQKLGEDGFNRGNLVVNVVVPFLDSYVPELGPNIKIWRARNYNTDKFIKEKINKWLDSNPAPHNVMVATGDDDFRTTFNRLRKEGHTTLMAYNTKSVSGHLLNIQLDSKWDWREFLSLPIRQLSKKEKCRLKSRLRAKAFRKKQRAKRRRRWMAIKSRWVGTRTRWR</sequence>
<dbReference type="Proteomes" id="UP000712281">
    <property type="component" value="Unassembled WGS sequence"/>
</dbReference>
<dbReference type="OrthoDB" id="1133885at2759"/>
<dbReference type="InterPro" id="IPR024768">
    <property type="entry name" value="Marf1"/>
</dbReference>
<comment type="caution">
    <text evidence="2">The sequence shown here is derived from an EMBL/GenBank/DDBJ whole genome shotgun (WGS) entry which is preliminary data.</text>
</comment>
<dbReference type="Pfam" id="PF01936">
    <property type="entry name" value="NYN"/>
    <property type="match status" value="1"/>
</dbReference>
<dbReference type="PANTHER" id="PTHR14379:SF3">
    <property type="entry name" value="MEIOSIS REGULATOR AND MRNA STABILITY FACTOR 1"/>
    <property type="match status" value="1"/>
</dbReference>
<protein>
    <recommendedName>
        <fullName evidence="1">NYN domain-containing protein</fullName>
    </recommendedName>
</protein>
<reference evidence="2" key="1">
    <citation type="submission" date="2019-12" db="EMBL/GenBank/DDBJ databases">
        <title>Genome sequencing and annotation of Brassica cretica.</title>
        <authorList>
            <person name="Studholme D.J."/>
            <person name="Sarris P.F."/>
        </authorList>
    </citation>
    <scope>NUCLEOTIDE SEQUENCE</scope>
    <source>
        <strain evidence="2">PFS-001/15</strain>
        <tissue evidence="2">Leaf</tissue>
    </source>
</reference>
<evidence type="ECO:0000313" key="2">
    <source>
        <dbReference type="EMBL" id="KAF2537326.1"/>
    </source>
</evidence>
<feature type="domain" description="NYN" evidence="1">
    <location>
        <begin position="19"/>
        <end position="145"/>
    </location>
</feature>